<dbReference type="Gene3D" id="3.30.450.40">
    <property type="match status" value="1"/>
</dbReference>
<dbReference type="InterPro" id="IPR000014">
    <property type="entry name" value="PAS"/>
</dbReference>
<name>G0A7C6_METMM</name>
<dbReference type="InterPro" id="IPR000700">
    <property type="entry name" value="PAS-assoc_C"/>
</dbReference>
<dbReference type="SUPFAM" id="SSF55073">
    <property type="entry name" value="Nucleotide cyclase"/>
    <property type="match status" value="1"/>
</dbReference>
<feature type="domain" description="PAS" evidence="5">
    <location>
        <begin position="318"/>
        <end position="363"/>
    </location>
</feature>
<dbReference type="Gene3D" id="3.30.450.20">
    <property type="entry name" value="PAS domain"/>
    <property type="match status" value="2"/>
</dbReference>
<dbReference type="NCBIfam" id="TIGR00254">
    <property type="entry name" value="GGDEF"/>
    <property type="match status" value="1"/>
</dbReference>
<evidence type="ECO:0000256" key="1">
    <source>
        <dbReference type="ARBA" id="ARBA00001946"/>
    </source>
</evidence>
<evidence type="ECO:0000259" key="5">
    <source>
        <dbReference type="PROSITE" id="PS50112"/>
    </source>
</evidence>
<evidence type="ECO:0000256" key="4">
    <source>
        <dbReference type="ARBA" id="ARBA00051114"/>
    </source>
</evidence>
<dbReference type="Pfam" id="PF13426">
    <property type="entry name" value="PAS_9"/>
    <property type="match status" value="2"/>
</dbReference>
<comment type="catalytic activity">
    <reaction evidence="4">
        <text>3',3'-c-di-GMP + H2O = 5'-phosphoguanylyl(3'-&gt;5')guanosine + H(+)</text>
        <dbReference type="Rhea" id="RHEA:24902"/>
        <dbReference type="ChEBI" id="CHEBI:15377"/>
        <dbReference type="ChEBI" id="CHEBI:15378"/>
        <dbReference type="ChEBI" id="CHEBI:58754"/>
        <dbReference type="ChEBI" id="CHEBI:58805"/>
        <dbReference type="EC" id="3.1.4.52"/>
    </reaction>
    <physiologicalReaction direction="left-to-right" evidence="4">
        <dbReference type="Rhea" id="RHEA:24903"/>
    </physiologicalReaction>
</comment>
<comment type="cofactor">
    <cofactor evidence="1">
        <name>Mg(2+)</name>
        <dbReference type="ChEBI" id="CHEBI:18420"/>
    </cofactor>
</comment>
<dbReference type="STRING" id="857087.Metme_0982"/>
<dbReference type="NCBIfam" id="TIGR00229">
    <property type="entry name" value="sensory_box"/>
    <property type="match status" value="2"/>
</dbReference>
<feature type="domain" description="EAL" evidence="7">
    <location>
        <begin position="617"/>
        <end position="870"/>
    </location>
</feature>
<dbReference type="eggNOG" id="COG2203">
    <property type="taxonomic scope" value="Bacteria"/>
</dbReference>
<dbReference type="InterPro" id="IPR029016">
    <property type="entry name" value="GAF-like_dom_sf"/>
</dbReference>
<gene>
    <name evidence="9" type="ordered locus">Metme_0982</name>
</gene>
<keyword evidence="10" id="KW-1185">Reference proteome</keyword>
<evidence type="ECO:0000256" key="3">
    <source>
        <dbReference type="ARBA" id="ARBA00022636"/>
    </source>
</evidence>
<dbReference type="InterPro" id="IPR001633">
    <property type="entry name" value="EAL_dom"/>
</dbReference>
<dbReference type="SMART" id="SM00065">
    <property type="entry name" value="GAF"/>
    <property type="match status" value="1"/>
</dbReference>
<evidence type="ECO:0000259" key="8">
    <source>
        <dbReference type="PROSITE" id="PS50887"/>
    </source>
</evidence>
<dbReference type="RefSeq" id="WP_013817686.1">
    <property type="nucleotide sequence ID" value="NC_015572.1"/>
</dbReference>
<dbReference type="InterPro" id="IPR035919">
    <property type="entry name" value="EAL_sf"/>
</dbReference>
<dbReference type="PROSITE" id="PS50883">
    <property type="entry name" value="EAL"/>
    <property type="match status" value="1"/>
</dbReference>
<reference evidence="10" key="3">
    <citation type="submission" date="2011-05" db="EMBL/GenBank/DDBJ databases">
        <title>Complete sequence of Methylomonas methanica MC09.</title>
        <authorList>
            <consortium name="US DOE Joint Genome Institute"/>
            <person name="Lucas S."/>
            <person name="Han J."/>
            <person name="Lapidus A."/>
            <person name="Cheng J.-F."/>
            <person name="Goodwin L."/>
            <person name="Pitluck S."/>
            <person name="Peters L."/>
            <person name="Mikhailova N."/>
            <person name="Teshima H."/>
            <person name="Han C."/>
            <person name="Tapia R."/>
            <person name="Land M."/>
            <person name="Hauser L."/>
            <person name="Kyrpides N."/>
            <person name="Ivanova N."/>
            <person name="Pagani I."/>
            <person name="Stein L."/>
            <person name="Woyke T."/>
        </authorList>
    </citation>
    <scope>NUCLEOTIDE SEQUENCE [LARGE SCALE GENOMIC DNA]</scope>
    <source>
        <strain evidence="10">MC09</strain>
    </source>
</reference>
<evidence type="ECO:0000259" key="6">
    <source>
        <dbReference type="PROSITE" id="PS50113"/>
    </source>
</evidence>
<feature type="domain" description="PAC" evidence="6">
    <location>
        <begin position="391"/>
        <end position="443"/>
    </location>
</feature>
<dbReference type="SUPFAM" id="SSF55785">
    <property type="entry name" value="PYP-like sensor domain (PAS domain)"/>
    <property type="match status" value="2"/>
</dbReference>
<dbReference type="PROSITE" id="PS50113">
    <property type="entry name" value="PAC"/>
    <property type="match status" value="1"/>
</dbReference>
<dbReference type="FunFam" id="3.20.20.450:FF:000001">
    <property type="entry name" value="Cyclic di-GMP phosphodiesterase yahA"/>
    <property type="match status" value="1"/>
</dbReference>
<protein>
    <recommendedName>
        <fullName evidence="2">cyclic-guanylate-specific phosphodiesterase</fullName>
        <ecNumber evidence="2">3.1.4.52</ecNumber>
    </recommendedName>
</protein>
<dbReference type="AlphaFoldDB" id="G0A7C6"/>
<dbReference type="PROSITE" id="PS50112">
    <property type="entry name" value="PAS"/>
    <property type="match status" value="2"/>
</dbReference>
<dbReference type="EC" id="3.1.4.52" evidence="2"/>
<dbReference type="CDD" id="cd01948">
    <property type="entry name" value="EAL"/>
    <property type="match status" value="1"/>
</dbReference>
<dbReference type="Gene3D" id="3.20.20.450">
    <property type="entry name" value="EAL domain"/>
    <property type="match status" value="1"/>
</dbReference>
<dbReference type="InterPro" id="IPR000160">
    <property type="entry name" value="GGDEF_dom"/>
</dbReference>
<dbReference type="InterPro" id="IPR001610">
    <property type="entry name" value="PAC"/>
</dbReference>
<dbReference type="SMART" id="SM00052">
    <property type="entry name" value="EAL"/>
    <property type="match status" value="1"/>
</dbReference>
<proteinExistence type="predicted"/>
<dbReference type="Gene3D" id="3.30.70.270">
    <property type="match status" value="1"/>
</dbReference>
<dbReference type="FunFam" id="3.30.70.270:FF:000001">
    <property type="entry name" value="Diguanylate cyclase domain protein"/>
    <property type="match status" value="1"/>
</dbReference>
<evidence type="ECO:0000259" key="7">
    <source>
        <dbReference type="PROSITE" id="PS50883"/>
    </source>
</evidence>
<dbReference type="SUPFAM" id="SSF55781">
    <property type="entry name" value="GAF domain-like"/>
    <property type="match status" value="1"/>
</dbReference>
<dbReference type="PROSITE" id="PS50887">
    <property type="entry name" value="GGDEF"/>
    <property type="match status" value="1"/>
</dbReference>
<evidence type="ECO:0000313" key="9">
    <source>
        <dbReference type="EMBL" id="AEF99419.1"/>
    </source>
</evidence>
<dbReference type="Pfam" id="PF01590">
    <property type="entry name" value="GAF"/>
    <property type="match status" value="1"/>
</dbReference>
<feature type="domain" description="PAS" evidence="5">
    <location>
        <begin position="194"/>
        <end position="268"/>
    </location>
</feature>
<feature type="domain" description="GGDEF" evidence="8">
    <location>
        <begin position="475"/>
        <end position="608"/>
    </location>
</feature>
<dbReference type="GO" id="GO:0071111">
    <property type="term" value="F:cyclic-guanylate-specific phosphodiesterase activity"/>
    <property type="evidence" value="ECO:0007669"/>
    <property type="project" value="UniProtKB-EC"/>
</dbReference>
<dbReference type="InterPro" id="IPR029787">
    <property type="entry name" value="Nucleotide_cyclase"/>
</dbReference>
<accession>G0A7C6</accession>
<organism evidence="9 10">
    <name type="scientific">Methylomonas methanica (strain DSM 25384 / MC09)</name>
    <dbReference type="NCBI Taxonomy" id="857087"/>
    <lineage>
        <taxon>Bacteria</taxon>
        <taxon>Pseudomonadati</taxon>
        <taxon>Pseudomonadota</taxon>
        <taxon>Gammaproteobacteria</taxon>
        <taxon>Methylococcales</taxon>
        <taxon>Methylococcaceae</taxon>
        <taxon>Methylomonas</taxon>
    </lineage>
</organism>
<dbReference type="eggNOG" id="COG3829">
    <property type="taxonomic scope" value="Bacteria"/>
</dbReference>
<reference key="2">
    <citation type="submission" date="2011-05" db="EMBL/GenBank/DDBJ databases">
        <title>Complete genome sequence of the aerobic marine methanotroph Methylomonas methanica MC09.</title>
        <authorList>
            <person name="Boden R."/>
            <person name="Cunliffe M."/>
            <person name="Scanlan J."/>
            <person name="Moussard H."/>
            <person name="Kits K.D."/>
            <person name="Klotz M."/>
            <person name="Jetten M."/>
            <person name="Vuilleumier S."/>
            <person name="Han J."/>
            <person name="Peters L."/>
            <person name="Mikhailova N."/>
            <person name="Teshima H."/>
            <person name="Tapia R."/>
            <person name="Kyrpides N."/>
            <person name="Ivanova N."/>
            <person name="Pagani I."/>
            <person name="Cheng J.-F."/>
            <person name="Goodwin L."/>
            <person name="Han C."/>
            <person name="Hauser L."/>
            <person name="Land M."/>
            <person name="Lapidus A."/>
            <person name="Lucas S."/>
            <person name="Pitluck S."/>
            <person name="Woyke T."/>
            <person name="Stein L.Y."/>
            <person name="Murrell C."/>
        </authorList>
    </citation>
    <scope>NUCLEOTIDE SEQUENCE</scope>
    <source>
        <strain>MC09</strain>
    </source>
</reference>
<evidence type="ECO:0000313" key="10">
    <source>
        <dbReference type="Proteomes" id="UP000008888"/>
    </source>
</evidence>
<dbReference type="SMART" id="SM00091">
    <property type="entry name" value="PAS"/>
    <property type="match status" value="2"/>
</dbReference>
<dbReference type="InterPro" id="IPR043128">
    <property type="entry name" value="Rev_trsase/Diguanyl_cyclase"/>
</dbReference>
<dbReference type="PANTHER" id="PTHR44757">
    <property type="entry name" value="DIGUANYLATE CYCLASE DGCP"/>
    <property type="match status" value="1"/>
</dbReference>
<dbReference type="InterPro" id="IPR003018">
    <property type="entry name" value="GAF"/>
</dbReference>
<dbReference type="GO" id="GO:0071732">
    <property type="term" value="P:cellular response to nitric oxide"/>
    <property type="evidence" value="ECO:0007669"/>
    <property type="project" value="UniProtKB-ARBA"/>
</dbReference>
<dbReference type="SMART" id="SM00267">
    <property type="entry name" value="GGDEF"/>
    <property type="match status" value="1"/>
</dbReference>
<dbReference type="HOGENOM" id="CLU_000445_70_20_6"/>
<dbReference type="eggNOG" id="COG5001">
    <property type="taxonomic scope" value="Bacteria"/>
</dbReference>
<dbReference type="CDD" id="cd00130">
    <property type="entry name" value="PAS"/>
    <property type="match status" value="2"/>
</dbReference>
<dbReference type="InterPro" id="IPR035965">
    <property type="entry name" value="PAS-like_dom_sf"/>
</dbReference>
<dbReference type="Proteomes" id="UP000008888">
    <property type="component" value="Chromosome"/>
</dbReference>
<keyword evidence="3" id="KW-0973">c-di-GMP</keyword>
<dbReference type="Pfam" id="PF00990">
    <property type="entry name" value="GGDEF"/>
    <property type="match status" value="1"/>
</dbReference>
<dbReference type="CDD" id="cd01949">
    <property type="entry name" value="GGDEF"/>
    <property type="match status" value="1"/>
</dbReference>
<dbReference type="KEGG" id="mmt:Metme_0982"/>
<dbReference type="Pfam" id="PF00563">
    <property type="entry name" value="EAL"/>
    <property type="match status" value="1"/>
</dbReference>
<dbReference type="InterPro" id="IPR052155">
    <property type="entry name" value="Biofilm_reg_signaling"/>
</dbReference>
<reference evidence="9 10" key="1">
    <citation type="journal article" date="2011" name="J. Bacteriol.">
        <title>Complete Genome Sequence of the Aerobic Marine Methanotroph Methylomonas methanica MC09.</title>
        <authorList>
            <person name="Boden R."/>
            <person name="Cunliffe M."/>
            <person name="Scanlan J."/>
            <person name="Moussard H."/>
            <person name="Kits K.D."/>
            <person name="Klotz M.G."/>
            <person name="Jetten M.S."/>
            <person name="Vuilleumier S."/>
            <person name="Han J."/>
            <person name="Peters L."/>
            <person name="Mikhailova N."/>
            <person name="Teshima H."/>
            <person name="Tapia R."/>
            <person name="Kyrpides N."/>
            <person name="Ivanova N."/>
            <person name="Pagani I."/>
            <person name="Cheng J.F."/>
            <person name="Goodwin L."/>
            <person name="Han C."/>
            <person name="Hauser L."/>
            <person name="Land M.L."/>
            <person name="Lapidus A."/>
            <person name="Lucas S."/>
            <person name="Pitluck S."/>
            <person name="Woyke T."/>
            <person name="Stein L."/>
            <person name="Murrell J.C."/>
        </authorList>
    </citation>
    <scope>NUCLEOTIDE SEQUENCE [LARGE SCALE GENOMIC DNA]</scope>
    <source>
        <strain evidence="9 10">MC09</strain>
    </source>
</reference>
<dbReference type="SUPFAM" id="SSF141868">
    <property type="entry name" value="EAL domain-like"/>
    <property type="match status" value="1"/>
</dbReference>
<dbReference type="SMART" id="SM00086">
    <property type="entry name" value="PAC"/>
    <property type="match status" value="2"/>
</dbReference>
<dbReference type="EMBL" id="CP002738">
    <property type="protein sequence ID" value="AEF99419.1"/>
    <property type="molecule type" value="Genomic_DNA"/>
</dbReference>
<sequence length="875" mass="97673">MNKAKVKNLNSGKEDGRVTTTVDQISRLKRLYELSMLMSGDPMEVFSYAARMMGELLDVKVVCLSEIQGEKLQFLSVYARGEIYTHAGSCSLAVTPCATVEASKAIQIIQNVAEQFPRAAFLQEHKAFSYCGFPALDNKGKVVAVTCLLDDRPHEFAEEDLELLRIVGQRIGMELERKRLDEQKEATLAALRVSEQQNRLILDNAGDGIIILNDQGLIESFNHTAQEMFGYPANTVIGKHAKSLFADSAHSDQDQGFGWLLMRVQKGGIIRATEIQAYYADKSSFPVELSIACLQLTKGRVYTLIVRDITLRKHFEQKLSQTHTVFENTSEGIVITDTDNRIVAVNKALCAMTGYTQAELIGQFPSKWKSGLHDEVFFSKLWRALLDEGQWQGEIWNRHKSGEVIPMLENINVIRDSKGAISSYVAIMTDITGIKQYEERLSHLAHHDPLTGLANRILLEKRVSFAMRQAKLQKHLLAVLFIDLDRFKNINDSFGHSVGDLLLKEVGSRIASSVRETDTVSRLGGDEFVVILGELDGPEFAHVVAHKLLRILGHAIVIEGREFIVTPSIGIAMYPDDALTIEDLFKHADTAMYHAKNQGRNNCQFYSAGLSWKVYENLMLESALHNAEERGELSVHFQPQFDLKSGKLMGAEALVRWLHPELGLISPSQFIALAEESGQIIKLGEWVVRNACVQIKQWLDQGFNLGRVSVNVSALQIQRGNFAELVGRVLRETRLAPGFLELEVTESFIIEAEQSLAMLDTLREMGVELAIDDFGTSYSSLKYLKLLPIQRLKIDQSFVRDIPKDPNSNAIARAVIAMAKSLQLETVAEGIENAQQRDFFMAEGCQCGQGYYLGKPVSAAAFVELYLTDGVSVTH</sequence>
<evidence type="ECO:0000256" key="2">
    <source>
        <dbReference type="ARBA" id="ARBA00012282"/>
    </source>
</evidence>
<dbReference type="OrthoDB" id="9804951at2"/>
<dbReference type="PANTHER" id="PTHR44757:SF2">
    <property type="entry name" value="BIOFILM ARCHITECTURE MAINTENANCE PROTEIN MBAA"/>
    <property type="match status" value="1"/>
</dbReference>